<dbReference type="Proteomes" id="UP000194003">
    <property type="component" value="Unassembled WGS sequence"/>
</dbReference>
<name>A0A1Y2K7I2_9PROT</name>
<evidence type="ECO:0000313" key="2">
    <source>
        <dbReference type="Proteomes" id="UP000194003"/>
    </source>
</evidence>
<accession>A0A1Y2K7I2</accession>
<dbReference type="Gene3D" id="3.90.1150.10">
    <property type="entry name" value="Aspartate Aminotransferase, domain 1"/>
    <property type="match status" value="1"/>
</dbReference>
<dbReference type="InterPro" id="IPR015424">
    <property type="entry name" value="PyrdxlP-dep_Trfase"/>
</dbReference>
<gene>
    <name evidence="1" type="ORF">MAIT1_01261</name>
</gene>
<proteinExistence type="predicted"/>
<evidence type="ECO:0000313" key="1">
    <source>
        <dbReference type="EMBL" id="OSM06276.1"/>
    </source>
</evidence>
<dbReference type="InterPro" id="IPR015422">
    <property type="entry name" value="PyrdxlP-dep_Trfase_small"/>
</dbReference>
<dbReference type="STRING" id="1434232.MAIT1_01261"/>
<dbReference type="InterPro" id="IPR000653">
    <property type="entry name" value="DegT/StrS_aminotransferase"/>
</dbReference>
<sequence length="295" mass="32304">MEAHCGALWNRHAIAFVDAEAAMDALKQVLEWPDGAQLGVDALLEPAWREALSAHWLRAVVSDIDANGHTAPVSATQATPLTAHLIQHTDGLPAPESAWRASDCPIEIISDVPTPLPGVGRASILLLSMDPGQMLQGGGLCLLLDADSERAAALRAARTELPATLACALARSQWAQVQHLLARRAQTAMAYARLRHRGLFTLPPVPASGRHWRHFTLAFESTAQRDDFLAFLNRAQIHAAAPPGWALAPDEAALPGVNRWLRHSLRLPIYAALDDAERKRVINRIHRWSERNDNR</sequence>
<evidence type="ECO:0008006" key="3">
    <source>
        <dbReference type="Google" id="ProtNLM"/>
    </source>
</evidence>
<dbReference type="EMBL" id="LVJN01000016">
    <property type="protein sequence ID" value="OSM06276.1"/>
    <property type="molecule type" value="Genomic_DNA"/>
</dbReference>
<dbReference type="SUPFAM" id="SSF53383">
    <property type="entry name" value="PLP-dependent transferases"/>
    <property type="match status" value="1"/>
</dbReference>
<keyword evidence="2" id="KW-1185">Reference proteome</keyword>
<reference evidence="1 2" key="1">
    <citation type="journal article" date="2016" name="BMC Genomics">
        <title>Combined genomic and structural analyses of a cultured magnetotactic bacterium reveals its niche adaptation to a dynamic environment.</title>
        <authorList>
            <person name="Araujo A.C."/>
            <person name="Morillo V."/>
            <person name="Cypriano J."/>
            <person name="Teixeira L.C."/>
            <person name="Leao P."/>
            <person name="Lyra S."/>
            <person name="Almeida L.G."/>
            <person name="Bazylinski D.A."/>
            <person name="Vasconcellos A.T."/>
            <person name="Abreu F."/>
            <person name="Lins U."/>
        </authorList>
    </citation>
    <scope>NUCLEOTIDE SEQUENCE [LARGE SCALE GENOMIC DNA]</scope>
    <source>
        <strain evidence="1 2">IT-1</strain>
    </source>
</reference>
<comment type="caution">
    <text evidence="1">The sequence shown here is derived from an EMBL/GenBank/DDBJ whole genome shotgun (WGS) entry which is preliminary data.</text>
</comment>
<organism evidence="1 2">
    <name type="scientific">Magnetofaba australis IT-1</name>
    <dbReference type="NCBI Taxonomy" id="1434232"/>
    <lineage>
        <taxon>Bacteria</taxon>
        <taxon>Pseudomonadati</taxon>
        <taxon>Pseudomonadota</taxon>
        <taxon>Magnetococcia</taxon>
        <taxon>Magnetococcales</taxon>
        <taxon>Magnetococcaceae</taxon>
        <taxon>Magnetofaba</taxon>
    </lineage>
</organism>
<protein>
    <recommendedName>
        <fullName evidence="3">DegT/DnrJ/EryC1/StrS aminotransferase</fullName>
    </recommendedName>
</protein>
<dbReference type="Pfam" id="PF01041">
    <property type="entry name" value="DegT_DnrJ_EryC1"/>
    <property type="match status" value="1"/>
</dbReference>
<dbReference type="AlphaFoldDB" id="A0A1Y2K7I2"/>